<keyword evidence="3" id="KW-1185">Reference proteome</keyword>
<dbReference type="SUPFAM" id="SSF81383">
    <property type="entry name" value="F-box domain"/>
    <property type="match status" value="1"/>
</dbReference>
<sequence length="271" mass="31044">MSVLPDDLLVHILSFLTLKEAAATSILSSRWRYLWTFTPKLEFDGKQINMLLKQKRSAYVKWVNDILASHKNSNIEVFKVLFSLDDVYEDDIGKWIRYALARKVQTLELNLKGTYGCHTHGEYYSFPNELLCNSTDFKFLKSISMDSVDVDGEALEFLLCNCPLLENLSVSQSRDLSSLYIYGSSRSLKRLEIIDCQELGSIEIHDSNLVCLNYEGPRIHIVLEGVPHLVEMSLGGALTYYIQDVISLFSRQLPLLEILTIDVIEDNFSWQ</sequence>
<dbReference type="Pfam" id="PF00646">
    <property type="entry name" value="F-box"/>
    <property type="match status" value="1"/>
</dbReference>
<dbReference type="InterPro" id="IPR053781">
    <property type="entry name" value="F-box_AtFBL13-like"/>
</dbReference>
<evidence type="ECO:0000313" key="2">
    <source>
        <dbReference type="EMBL" id="EYU19021.1"/>
    </source>
</evidence>
<gene>
    <name evidence="2" type="ORF">MIMGU_mgv1a023988mg</name>
</gene>
<dbReference type="InterPro" id="IPR055357">
    <property type="entry name" value="LRR_At1g61320_AtMIF1"/>
</dbReference>
<dbReference type="eggNOG" id="ENOG502RYMX">
    <property type="taxonomic scope" value="Eukaryota"/>
</dbReference>
<dbReference type="CDD" id="cd22160">
    <property type="entry name" value="F-box_AtFBL13-like"/>
    <property type="match status" value="1"/>
</dbReference>
<evidence type="ECO:0000259" key="1">
    <source>
        <dbReference type="PROSITE" id="PS50181"/>
    </source>
</evidence>
<name>A0A022PTA3_ERYGU</name>
<dbReference type="SMART" id="SM00256">
    <property type="entry name" value="FBOX"/>
    <property type="match status" value="1"/>
</dbReference>
<dbReference type="Gene3D" id="1.20.1280.50">
    <property type="match status" value="1"/>
</dbReference>
<evidence type="ECO:0000313" key="3">
    <source>
        <dbReference type="Proteomes" id="UP000030748"/>
    </source>
</evidence>
<dbReference type="Pfam" id="PF23622">
    <property type="entry name" value="LRR_At1g61320_AtMIF1"/>
    <property type="match status" value="1"/>
</dbReference>
<dbReference type="STRING" id="4155.A0A022PTA3"/>
<proteinExistence type="predicted"/>
<reference evidence="2 3" key="1">
    <citation type="journal article" date="2013" name="Proc. Natl. Acad. Sci. U.S.A.">
        <title>Fine-scale variation in meiotic recombination in Mimulus inferred from population shotgun sequencing.</title>
        <authorList>
            <person name="Hellsten U."/>
            <person name="Wright K.M."/>
            <person name="Jenkins J."/>
            <person name="Shu S."/>
            <person name="Yuan Y."/>
            <person name="Wessler S.R."/>
            <person name="Schmutz J."/>
            <person name="Willis J.H."/>
            <person name="Rokhsar D.S."/>
        </authorList>
    </citation>
    <scope>NUCLEOTIDE SEQUENCE [LARGE SCALE GENOMIC DNA]</scope>
    <source>
        <strain evidence="3">cv. DUN x IM62</strain>
    </source>
</reference>
<dbReference type="EMBL" id="KI632310">
    <property type="protein sequence ID" value="EYU19021.1"/>
    <property type="molecule type" value="Genomic_DNA"/>
</dbReference>
<dbReference type="SUPFAM" id="SSF52047">
    <property type="entry name" value="RNI-like"/>
    <property type="match status" value="1"/>
</dbReference>
<dbReference type="InterPro" id="IPR036047">
    <property type="entry name" value="F-box-like_dom_sf"/>
</dbReference>
<accession>A0A022PTA3</accession>
<dbReference type="Gene3D" id="3.80.10.10">
    <property type="entry name" value="Ribonuclease Inhibitor"/>
    <property type="match status" value="1"/>
</dbReference>
<protein>
    <recommendedName>
        <fullName evidence="1">F-box domain-containing protein</fullName>
    </recommendedName>
</protein>
<dbReference type="Proteomes" id="UP000030748">
    <property type="component" value="Unassembled WGS sequence"/>
</dbReference>
<feature type="non-terminal residue" evidence="2">
    <location>
        <position position="271"/>
    </location>
</feature>
<dbReference type="InterPro" id="IPR001810">
    <property type="entry name" value="F-box_dom"/>
</dbReference>
<dbReference type="PANTHER" id="PTHR34145:SF68">
    <property type="entry name" value="FBD DOMAIN-CONTAINING PROTEIN"/>
    <property type="match status" value="1"/>
</dbReference>
<dbReference type="InterPro" id="IPR032675">
    <property type="entry name" value="LRR_dom_sf"/>
</dbReference>
<feature type="domain" description="F-box" evidence="1">
    <location>
        <begin position="1"/>
        <end position="34"/>
    </location>
</feature>
<dbReference type="InterPro" id="IPR053772">
    <property type="entry name" value="At1g61320/At1g61330-like"/>
</dbReference>
<dbReference type="AlphaFoldDB" id="A0A022PTA3"/>
<dbReference type="PROSITE" id="PS50181">
    <property type="entry name" value="FBOX"/>
    <property type="match status" value="1"/>
</dbReference>
<organism evidence="2 3">
    <name type="scientific">Erythranthe guttata</name>
    <name type="common">Yellow monkey flower</name>
    <name type="synonym">Mimulus guttatus</name>
    <dbReference type="NCBI Taxonomy" id="4155"/>
    <lineage>
        <taxon>Eukaryota</taxon>
        <taxon>Viridiplantae</taxon>
        <taxon>Streptophyta</taxon>
        <taxon>Embryophyta</taxon>
        <taxon>Tracheophyta</taxon>
        <taxon>Spermatophyta</taxon>
        <taxon>Magnoliopsida</taxon>
        <taxon>eudicotyledons</taxon>
        <taxon>Gunneridae</taxon>
        <taxon>Pentapetalae</taxon>
        <taxon>asterids</taxon>
        <taxon>lamiids</taxon>
        <taxon>Lamiales</taxon>
        <taxon>Phrymaceae</taxon>
        <taxon>Erythranthe</taxon>
    </lineage>
</organism>
<dbReference type="PANTHER" id="PTHR34145">
    <property type="entry name" value="OS02G0105600 PROTEIN"/>
    <property type="match status" value="1"/>
</dbReference>